<evidence type="ECO:0000313" key="10">
    <source>
        <dbReference type="EMBL" id="SFK06430.1"/>
    </source>
</evidence>
<comment type="subcellular location">
    <subcellularLocation>
        <location evidence="1">Cell membrane</location>
        <topology evidence="1">Multi-pass membrane protein</topology>
    </subcellularLocation>
</comment>
<gene>
    <name evidence="10" type="ORF">SAMN05192584_103278</name>
</gene>
<evidence type="ECO:0000256" key="4">
    <source>
        <dbReference type="ARBA" id="ARBA00022692"/>
    </source>
</evidence>
<evidence type="ECO:0008006" key="12">
    <source>
        <dbReference type="Google" id="ProtNLM"/>
    </source>
</evidence>
<feature type="transmembrane region" description="Helical" evidence="9">
    <location>
        <begin position="259"/>
        <end position="279"/>
    </location>
</feature>
<evidence type="ECO:0000256" key="9">
    <source>
        <dbReference type="SAM" id="Phobius"/>
    </source>
</evidence>
<feature type="transmembrane region" description="Helical" evidence="9">
    <location>
        <begin position="286"/>
        <end position="306"/>
    </location>
</feature>
<reference evidence="11" key="1">
    <citation type="submission" date="2016-10" db="EMBL/GenBank/DDBJ databases">
        <authorList>
            <person name="Varghese N."/>
            <person name="Submissions S."/>
        </authorList>
    </citation>
    <scope>NUCLEOTIDE SEQUENCE [LARGE SCALE GENOMIC DNA]</scope>
    <source>
        <strain evidence="11">PL19</strain>
    </source>
</reference>
<evidence type="ECO:0000256" key="1">
    <source>
        <dbReference type="ARBA" id="ARBA00004651"/>
    </source>
</evidence>
<dbReference type="RefSeq" id="WP_093848453.1">
    <property type="nucleotide sequence ID" value="NZ_FOSG01000003.1"/>
</dbReference>
<feature type="region of interest" description="Disordered" evidence="8">
    <location>
        <begin position="397"/>
        <end position="432"/>
    </location>
</feature>
<dbReference type="EMBL" id="FOSG01000003">
    <property type="protein sequence ID" value="SFK06430.1"/>
    <property type="molecule type" value="Genomic_DNA"/>
</dbReference>
<evidence type="ECO:0000256" key="8">
    <source>
        <dbReference type="SAM" id="MobiDB-lite"/>
    </source>
</evidence>
<dbReference type="Pfam" id="PF09594">
    <property type="entry name" value="GT87"/>
    <property type="match status" value="1"/>
</dbReference>
<feature type="transmembrane region" description="Helical" evidence="9">
    <location>
        <begin position="366"/>
        <end position="389"/>
    </location>
</feature>
<feature type="transmembrane region" description="Helical" evidence="9">
    <location>
        <begin position="158"/>
        <end position="179"/>
    </location>
</feature>
<proteinExistence type="inferred from homology"/>
<dbReference type="InterPro" id="IPR018584">
    <property type="entry name" value="GT87"/>
</dbReference>
<dbReference type="PIRSF" id="PIRSF010361">
    <property type="entry name" value="UCP010361"/>
    <property type="match status" value="1"/>
</dbReference>
<keyword evidence="2" id="KW-1003">Cell membrane</keyword>
<dbReference type="GO" id="GO:0005886">
    <property type="term" value="C:plasma membrane"/>
    <property type="evidence" value="ECO:0007669"/>
    <property type="project" value="UniProtKB-SubCell"/>
</dbReference>
<name>A0A1I3WGA4_9ACTN</name>
<keyword evidence="6 9" id="KW-0472">Membrane</keyword>
<feature type="transmembrane region" description="Helical" evidence="9">
    <location>
        <begin position="336"/>
        <end position="354"/>
    </location>
</feature>
<dbReference type="OrthoDB" id="4099703at2"/>
<protein>
    <recommendedName>
        <fullName evidence="12">DUF2029 domain-containing protein</fullName>
    </recommendedName>
</protein>
<feature type="transmembrane region" description="Helical" evidence="9">
    <location>
        <begin position="191"/>
        <end position="213"/>
    </location>
</feature>
<evidence type="ECO:0000256" key="7">
    <source>
        <dbReference type="ARBA" id="ARBA00024033"/>
    </source>
</evidence>
<sequence>MRLLIAAWAATRTVLLLCVFKVITVPGPDVTSDVSVIYQGWYRVLSTGVFPPDDVTWQYPPAAALAILSPALLPFLEYPAAFYVLACAADAAAFALLLYASRRGTGPERGRGRGRSRAGAWVWVAGVPLLGPTVYARYDLMVTAVAVAALLALSRSPRTAGALAAFGALLKVWPALLLVGTPRGRVTRAVWGAAVAAALVLTTAFAAAMPGALDFLTHQRDRGTEVESVGALVFHVARHFGWEGQVLLNYGSVEFLGPYVDLVSTAALLCTAAAFGWMLRWRLRAVEWTASTAADAAFAAVLLFTVTSRVISPQYMVWLVGLAAVCVTLRTGRQGLPAVLVVVATGVTLLEFPLNFGSVVASDALGVTLLVVRNGLLVAAAVLACARLWRTTVTEPLRRTEGAPGGAGDGEDGDERGRGAEAPEPEGGLVSR</sequence>
<evidence type="ECO:0000256" key="3">
    <source>
        <dbReference type="ARBA" id="ARBA00022679"/>
    </source>
</evidence>
<comment type="similarity">
    <text evidence="7">Belongs to the glycosyltransferase 87 family.</text>
</comment>
<evidence type="ECO:0000256" key="5">
    <source>
        <dbReference type="ARBA" id="ARBA00022989"/>
    </source>
</evidence>
<feature type="transmembrane region" description="Helical" evidence="9">
    <location>
        <begin position="312"/>
        <end position="329"/>
    </location>
</feature>
<dbReference type="GO" id="GO:0016758">
    <property type="term" value="F:hexosyltransferase activity"/>
    <property type="evidence" value="ECO:0007669"/>
    <property type="project" value="InterPro"/>
</dbReference>
<feature type="compositionally biased region" description="Low complexity" evidence="8">
    <location>
        <begin position="422"/>
        <end position="432"/>
    </location>
</feature>
<dbReference type="Proteomes" id="UP000198928">
    <property type="component" value="Unassembled WGS sequence"/>
</dbReference>
<evidence type="ECO:0000256" key="2">
    <source>
        <dbReference type="ARBA" id="ARBA00022475"/>
    </source>
</evidence>
<keyword evidence="11" id="KW-1185">Reference proteome</keyword>
<feature type="transmembrane region" description="Helical" evidence="9">
    <location>
        <begin position="120"/>
        <end position="138"/>
    </location>
</feature>
<dbReference type="AlphaFoldDB" id="A0A1I3WGA4"/>
<keyword evidence="5 9" id="KW-1133">Transmembrane helix</keyword>
<organism evidence="10 11">
    <name type="scientific">Streptomyces pini</name>
    <dbReference type="NCBI Taxonomy" id="1520580"/>
    <lineage>
        <taxon>Bacteria</taxon>
        <taxon>Bacillati</taxon>
        <taxon>Actinomycetota</taxon>
        <taxon>Actinomycetes</taxon>
        <taxon>Kitasatosporales</taxon>
        <taxon>Streptomycetaceae</taxon>
        <taxon>Streptomyces</taxon>
    </lineage>
</organism>
<keyword evidence="4 9" id="KW-0812">Transmembrane</keyword>
<keyword evidence="3" id="KW-0808">Transferase</keyword>
<evidence type="ECO:0000313" key="11">
    <source>
        <dbReference type="Proteomes" id="UP000198928"/>
    </source>
</evidence>
<accession>A0A1I3WGA4</accession>
<evidence type="ECO:0000256" key="6">
    <source>
        <dbReference type="ARBA" id="ARBA00023136"/>
    </source>
</evidence>
<dbReference type="InterPro" id="IPR016570">
    <property type="entry name" value="UCP010361"/>
</dbReference>
<feature type="transmembrane region" description="Helical" evidence="9">
    <location>
        <begin position="80"/>
        <end position="99"/>
    </location>
</feature>